<feature type="region of interest" description="Disordered" evidence="4">
    <location>
        <begin position="66"/>
        <end position="105"/>
    </location>
</feature>
<dbReference type="Proteomes" id="UP000076744">
    <property type="component" value="Unassembled WGS sequence"/>
</dbReference>
<comment type="caution">
    <text evidence="5">The sequence shown here is derived from an EMBL/GenBank/DDBJ whole genome shotgun (WGS) entry which is preliminary data.</text>
</comment>
<dbReference type="SMART" id="SM00248">
    <property type="entry name" value="ANK"/>
    <property type="match status" value="2"/>
</dbReference>
<evidence type="ECO:0000256" key="3">
    <source>
        <dbReference type="PROSITE-ProRule" id="PRU00023"/>
    </source>
</evidence>
<protein>
    <submittedName>
        <fullName evidence="5">Ankyrin repeat-containing domain protein</fullName>
    </submittedName>
</protein>
<evidence type="ECO:0000256" key="4">
    <source>
        <dbReference type="SAM" id="MobiDB-lite"/>
    </source>
</evidence>
<dbReference type="AlphaFoldDB" id="A0A167QPL4"/>
<keyword evidence="2 3" id="KW-0040">ANK repeat</keyword>
<dbReference type="InterPro" id="IPR036770">
    <property type="entry name" value="Ankyrin_rpt-contain_sf"/>
</dbReference>
<dbReference type="OrthoDB" id="194358at2759"/>
<dbReference type="EMBL" id="AZHB01000019">
    <property type="protein sequence ID" value="OAA57829.1"/>
    <property type="molecule type" value="Genomic_DNA"/>
</dbReference>
<keyword evidence="1" id="KW-0677">Repeat</keyword>
<evidence type="ECO:0000256" key="1">
    <source>
        <dbReference type="ARBA" id="ARBA00022737"/>
    </source>
</evidence>
<gene>
    <name evidence="5" type="ORF">ISF_07070</name>
</gene>
<feature type="compositionally biased region" description="Low complexity" evidence="4">
    <location>
        <begin position="68"/>
        <end position="89"/>
    </location>
</feature>
<organism evidence="5 6">
    <name type="scientific">Cordyceps fumosorosea (strain ARSEF 2679)</name>
    <name type="common">Isaria fumosorosea</name>
    <dbReference type="NCBI Taxonomy" id="1081104"/>
    <lineage>
        <taxon>Eukaryota</taxon>
        <taxon>Fungi</taxon>
        <taxon>Dikarya</taxon>
        <taxon>Ascomycota</taxon>
        <taxon>Pezizomycotina</taxon>
        <taxon>Sordariomycetes</taxon>
        <taxon>Hypocreomycetidae</taxon>
        <taxon>Hypocreales</taxon>
        <taxon>Cordycipitaceae</taxon>
        <taxon>Cordyceps</taxon>
    </lineage>
</organism>
<feature type="region of interest" description="Disordered" evidence="4">
    <location>
        <begin position="498"/>
        <end position="538"/>
    </location>
</feature>
<dbReference type="PANTHER" id="PTHR24171">
    <property type="entry name" value="ANKYRIN REPEAT DOMAIN-CONTAINING PROTEIN 39-RELATED"/>
    <property type="match status" value="1"/>
</dbReference>
<evidence type="ECO:0000256" key="2">
    <source>
        <dbReference type="ARBA" id="ARBA00023043"/>
    </source>
</evidence>
<sequence length="688" mass="74728">MVCLYLYTNLPLLKIVDVVHHKSPLGNHPPGVDSANKNLNALLDKEPRWLHPRSNEDMSRRLEQLALSPSRMSSRSSDSSFHHASSQPSVLGFPPHPFKSEGGASPTLLDVPLHSMDSWSAATSPEAYYQGPVEWSPYQSFQSPQTSAIHPKEDEDEVLFAPFLRRTTMASSSTATSASSLRTILAEYSSPYRGVVKGLMRRLPGFSPNSRNMSPVSESNSGVMDWLDAGEAPTPYEGTPFPLPGDFLSIDLHGQCRQLLADAGDLLRTPAAALPWVTPNGLTEKGERILAGIVLESDYSEVDAFGNTLLHFVAARSTAGMLYDTIRHPTSRGILHQRNSAGQSFLHVMDHHIMKDTEFMSGLVHALRQGSDLDIYAQDHYGRNFFHILRASGISQAVLEHIFDPTDAVQWNTRDAFGEEPHLSVAQMSYNLSRDSASQLDGALHATENSAVTTQLQLVTFINRALLQDPLAEYTHGRNGLHCLATANLSMATGTTSSLNMAESAPSPAIASGATTPSGRRRASSVNKRETDSSDNRMAMRLESLKDLLNAGVRPNAYDANGNTPLMAFAAQLPEDGNYRIGPEILRTLINSGGRVNARNRAGETALHVAVRCGRKLAVRTLVGEGANVYARDAAGRSVLDVADARIMAASGGCPREYARLEACRAWLSGQKGGAIQNPTVLDEWGCR</sequence>
<dbReference type="Gene3D" id="1.25.40.20">
    <property type="entry name" value="Ankyrin repeat-containing domain"/>
    <property type="match status" value="2"/>
</dbReference>
<proteinExistence type="predicted"/>
<dbReference type="STRING" id="1081104.A0A167QPL4"/>
<feature type="repeat" description="ANK" evidence="3">
    <location>
        <begin position="602"/>
        <end position="634"/>
    </location>
</feature>
<dbReference type="PROSITE" id="PS50088">
    <property type="entry name" value="ANK_REPEAT"/>
    <property type="match status" value="1"/>
</dbReference>
<dbReference type="SUPFAM" id="SSF48403">
    <property type="entry name" value="Ankyrin repeat"/>
    <property type="match status" value="1"/>
</dbReference>
<dbReference type="RefSeq" id="XP_018702319.1">
    <property type="nucleotide sequence ID" value="XM_018850674.1"/>
</dbReference>
<accession>A0A167QPL4</accession>
<keyword evidence="6" id="KW-1185">Reference proteome</keyword>
<dbReference type="Pfam" id="PF12796">
    <property type="entry name" value="Ank_2"/>
    <property type="match status" value="1"/>
</dbReference>
<dbReference type="InterPro" id="IPR002110">
    <property type="entry name" value="Ankyrin_rpt"/>
</dbReference>
<reference evidence="5 6" key="1">
    <citation type="journal article" date="2016" name="Genome Biol. Evol.">
        <title>Divergent and convergent evolution of fungal pathogenicity.</title>
        <authorList>
            <person name="Shang Y."/>
            <person name="Xiao G."/>
            <person name="Zheng P."/>
            <person name="Cen K."/>
            <person name="Zhan S."/>
            <person name="Wang C."/>
        </authorList>
    </citation>
    <scope>NUCLEOTIDE SEQUENCE [LARGE SCALE GENOMIC DNA]</scope>
    <source>
        <strain evidence="5 6">ARSEF 2679</strain>
    </source>
</reference>
<dbReference type="PROSITE" id="PS50297">
    <property type="entry name" value="ANK_REP_REGION"/>
    <property type="match status" value="1"/>
</dbReference>
<name>A0A167QPL4_CORFA</name>
<evidence type="ECO:0000313" key="5">
    <source>
        <dbReference type="EMBL" id="OAA57829.1"/>
    </source>
</evidence>
<evidence type="ECO:0000313" key="6">
    <source>
        <dbReference type="Proteomes" id="UP000076744"/>
    </source>
</evidence>
<feature type="compositionally biased region" description="Basic and acidic residues" evidence="4">
    <location>
        <begin position="527"/>
        <end position="538"/>
    </location>
</feature>
<dbReference type="GeneID" id="30023362"/>